<name>A0A0G3HAR8_9CORY</name>
<accession>A0A0G3HAR8</accession>
<keyword evidence="2" id="KW-1185">Reference proteome</keyword>
<organism evidence="1 2">
    <name type="scientific">Corynebacterium testudinoris</name>
    <dbReference type="NCBI Taxonomy" id="136857"/>
    <lineage>
        <taxon>Bacteria</taxon>
        <taxon>Bacillati</taxon>
        <taxon>Actinomycetota</taxon>
        <taxon>Actinomycetes</taxon>
        <taxon>Mycobacteriales</taxon>
        <taxon>Corynebacteriaceae</taxon>
        <taxon>Corynebacterium</taxon>
    </lineage>
</organism>
<dbReference type="EMBL" id="CP011545">
    <property type="protein sequence ID" value="AKK08232.1"/>
    <property type="molecule type" value="Genomic_DNA"/>
</dbReference>
<sequence>MLSSVLLLTACGNIITTDIRGTLGVTWNEAGHPEVIVQPCGLKIDWISVGGNEGTDVDLLTESPPGGEFIVDLMDADEPWAPRGDVVLKFSDSETVRFTGAKEWGDSQVGGILTTWNRVANLNEGEVLIGDTIDIDGSELEPHIVTRDYFSTCTD</sequence>
<reference evidence="1 2" key="1">
    <citation type="journal article" date="2015" name="Genome Announc.">
        <title>Complete Genome Sequence of the Type Strain Corynebacterium testudinoris DSM 44614, Recovered from Necrotic Lesions in the Mouth of a Tortoise.</title>
        <authorList>
            <person name="Ruckert C."/>
            <person name="Kriete M."/>
            <person name="Jaenicke S."/>
            <person name="Winkler A."/>
            <person name="Tauch A."/>
        </authorList>
    </citation>
    <scope>NUCLEOTIDE SEQUENCE [LARGE SCALE GENOMIC DNA]</scope>
    <source>
        <strain evidence="1 2">DSM 44614</strain>
    </source>
</reference>
<evidence type="ECO:0000313" key="2">
    <source>
        <dbReference type="Proteomes" id="UP000035540"/>
    </source>
</evidence>
<gene>
    <name evidence="1" type="ORF">CTEST_03915</name>
</gene>
<dbReference type="STRING" id="136857.CTEST_03915"/>
<dbReference type="Proteomes" id="UP000035540">
    <property type="component" value="Chromosome"/>
</dbReference>
<dbReference type="PATRIC" id="fig|136857.5.peg.774"/>
<proteinExistence type="predicted"/>
<dbReference type="KEGG" id="cted:CTEST_03915"/>
<protein>
    <submittedName>
        <fullName evidence="1">Uncharacterized protein</fullName>
    </submittedName>
</protein>
<evidence type="ECO:0000313" key="1">
    <source>
        <dbReference type="EMBL" id="AKK08232.1"/>
    </source>
</evidence>
<dbReference type="AlphaFoldDB" id="A0A0G3HAR8"/>
<reference evidence="2" key="2">
    <citation type="submission" date="2015-05" db="EMBL/GenBank/DDBJ databases">
        <title>Complete genome sequence of Corynebacterium testudinoris DSM 44614, recovered from necrotic lesions in the mouth of a tortoise.</title>
        <authorList>
            <person name="Ruckert C."/>
            <person name="Albersmeier A."/>
            <person name="Winkler A."/>
            <person name="Tauch A."/>
        </authorList>
    </citation>
    <scope>NUCLEOTIDE SEQUENCE [LARGE SCALE GENOMIC DNA]</scope>
    <source>
        <strain evidence="2">DSM 44614</strain>
    </source>
</reference>